<dbReference type="InterPro" id="IPR027278">
    <property type="entry name" value="ACCD_DCysDesulf"/>
</dbReference>
<dbReference type="PANTHER" id="PTHR43780:SF2">
    <property type="entry name" value="1-AMINOCYCLOPROPANE-1-CARBOXYLATE DEAMINASE-RELATED"/>
    <property type="match status" value="1"/>
</dbReference>
<protein>
    <submittedName>
        <fullName evidence="7">D-cysteine desulfhydrase</fullName>
    </submittedName>
</protein>
<dbReference type="PIRSF" id="PIRSF006278">
    <property type="entry name" value="ACCD_DCysDesulf"/>
    <property type="match status" value="1"/>
</dbReference>
<name>A0A5S5AGB7_9FIRM</name>
<dbReference type="InterPro" id="IPR005966">
    <property type="entry name" value="D-Cys_desShydrase"/>
</dbReference>
<comment type="similarity">
    <text evidence="2">Belongs to the ACC deaminase/D-cysteine desulfhydrase family.</text>
</comment>
<dbReference type="EMBL" id="VNHO01000034">
    <property type="protein sequence ID" value="TYP49229.1"/>
    <property type="molecule type" value="Genomic_DNA"/>
</dbReference>
<evidence type="ECO:0000313" key="8">
    <source>
        <dbReference type="Proteomes" id="UP000322294"/>
    </source>
</evidence>
<dbReference type="NCBIfam" id="TIGR01275">
    <property type="entry name" value="ACC_deam_rel"/>
    <property type="match status" value="1"/>
</dbReference>
<dbReference type="SUPFAM" id="SSF53686">
    <property type="entry name" value="Tryptophan synthase beta subunit-like PLP-dependent enzymes"/>
    <property type="match status" value="1"/>
</dbReference>
<dbReference type="InterPro" id="IPR001926">
    <property type="entry name" value="TrpB-like_PALP"/>
</dbReference>
<evidence type="ECO:0000256" key="5">
    <source>
        <dbReference type="PIRSR" id="PIRSR006278-2"/>
    </source>
</evidence>
<feature type="domain" description="Tryptophan synthase beta chain-like PALP" evidence="6">
    <location>
        <begin position="16"/>
        <end position="318"/>
    </location>
</feature>
<dbReference type="Pfam" id="PF00291">
    <property type="entry name" value="PALP"/>
    <property type="match status" value="1"/>
</dbReference>
<dbReference type="GO" id="GO:1901605">
    <property type="term" value="P:alpha-amino acid metabolic process"/>
    <property type="evidence" value="ECO:0007669"/>
    <property type="project" value="UniProtKB-ARBA"/>
</dbReference>
<comment type="caution">
    <text evidence="7">The sequence shown here is derived from an EMBL/GenBank/DDBJ whole genome shotgun (WGS) entry which is preliminary data.</text>
</comment>
<sequence>METSLYYGLPRFCFTEHATPLEYAPRLSEKLGIKLYIKRDDKTGLVTGGNKVRKLEFLMADAVKKGADVVLTTGSLQSNHAMLTCAAANKLGLEPVLVLKGKEPARLQGNLLLEKLLGVRVHFVDAEEYREVYDFMEEMMADLQAKGRNPYFIPVGGSTPLGAVGYVAAAEELFQQAGEMGLNVDYIVNAVGSGGTSAGLEVGVRLFNKSTRVVGISVDAEKSVFQQEIARIAAGCASLIAKSLDIKPEDVIVIDEYIGEAGYGKPSRAGNSAIELVAACEGIILDPVYSGKAMGGLIDLARQGYFNPGSTVVFFHTGGIPAIFDLLQDQKF</sequence>
<evidence type="ECO:0000256" key="1">
    <source>
        <dbReference type="ARBA" id="ARBA00001933"/>
    </source>
</evidence>
<reference evidence="7 8" key="1">
    <citation type="submission" date="2019-07" db="EMBL/GenBank/DDBJ databases">
        <title>Genomic Encyclopedia of Type Strains, Phase I: the one thousand microbial genomes (KMG-I) project.</title>
        <authorList>
            <person name="Kyrpides N."/>
        </authorList>
    </citation>
    <scope>NUCLEOTIDE SEQUENCE [LARGE SCALE GENOMIC DNA]</scope>
    <source>
        <strain evidence="7 8">DSM 16647</strain>
    </source>
</reference>
<dbReference type="RefSeq" id="WP_148867908.1">
    <property type="nucleotide sequence ID" value="NZ_VNHO01000034.1"/>
</dbReference>
<gene>
    <name evidence="7" type="ORF">LZ11_02239</name>
</gene>
<accession>A0A5S5AGB7</accession>
<keyword evidence="3 5" id="KW-0663">Pyridoxal phosphate</keyword>
<dbReference type="PANTHER" id="PTHR43780">
    <property type="entry name" value="1-AMINOCYCLOPROPANE-1-CARBOXYLATE DEAMINASE-RELATED"/>
    <property type="match status" value="1"/>
</dbReference>
<feature type="modified residue" description="N6-(pyridoxal phosphate)lysine" evidence="5">
    <location>
        <position position="51"/>
    </location>
</feature>
<dbReference type="OrthoDB" id="9801249at2"/>
<keyword evidence="8" id="KW-1185">Reference proteome</keyword>
<evidence type="ECO:0000256" key="2">
    <source>
        <dbReference type="ARBA" id="ARBA00008639"/>
    </source>
</evidence>
<evidence type="ECO:0000256" key="4">
    <source>
        <dbReference type="PIRSR" id="PIRSR006278-1"/>
    </source>
</evidence>
<evidence type="ECO:0000313" key="7">
    <source>
        <dbReference type="EMBL" id="TYP49229.1"/>
    </source>
</evidence>
<proteinExistence type="inferred from homology"/>
<dbReference type="Gene3D" id="3.40.50.1100">
    <property type="match status" value="2"/>
</dbReference>
<organism evidence="7 8">
    <name type="scientific">Thermosediminibacter litoriperuensis</name>
    <dbReference type="NCBI Taxonomy" id="291989"/>
    <lineage>
        <taxon>Bacteria</taxon>
        <taxon>Bacillati</taxon>
        <taxon>Bacillota</taxon>
        <taxon>Clostridia</taxon>
        <taxon>Thermosediminibacterales</taxon>
        <taxon>Thermosediminibacteraceae</taxon>
        <taxon>Thermosediminibacter</taxon>
    </lineage>
</organism>
<dbReference type="Proteomes" id="UP000322294">
    <property type="component" value="Unassembled WGS sequence"/>
</dbReference>
<feature type="active site" description="Nucleophile" evidence="4">
    <location>
        <position position="78"/>
    </location>
</feature>
<evidence type="ECO:0000256" key="3">
    <source>
        <dbReference type="ARBA" id="ARBA00022898"/>
    </source>
</evidence>
<dbReference type="AlphaFoldDB" id="A0A5S5AGB7"/>
<dbReference type="GO" id="GO:0019148">
    <property type="term" value="F:D-cysteine desulfhydrase activity"/>
    <property type="evidence" value="ECO:0007669"/>
    <property type="project" value="TreeGrafter"/>
</dbReference>
<evidence type="ECO:0000259" key="6">
    <source>
        <dbReference type="Pfam" id="PF00291"/>
    </source>
</evidence>
<dbReference type="InterPro" id="IPR036052">
    <property type="entry name" value="TrpB-like_PALP_sf"/>
</dbReference>
<comment type="cofactor">
    <cofactor evidence="1">
        <name>pyridoxal 5'-phosphate</name>
        <dbReference type="ChEBI" id="CHEBI:597326"/>
    </cofactor>
</comment>